<dbReference type="InterPro" id="IPR000847">
    <property type="entry name" value="LysR_HTH_N"/>
</dbReference>
<evidence type="ECO:0000256" key="2">
    <source>
        <dbReference type="ARBA" id="ARBA00023015"/>
    </source>
</evidence>
<dbReference type="PRINTS" id="PR00039">
    <property type="entry name" value="HTHLYSR"/>
</dbReference>
<dbReference type="Proteomes" id="UP000319732">
    <property type="component" value="Unassembled WGS sequence"/>
</dbReference>
<dbReference type="Pfam" id="PF03466">
    <property type="entry name" value="LysR_substrate"/>
    <property type="match status" value="1"/>
</dbReference>
<name>A0A545T5V1_9GAMM</name>
<gene>
    <name evidence="6" type="ORF">FKG94_18155</name>
</gene>
<evidence type="ECO:0000259" key="5">
    <source>
        <dbReference type="PROSITE" id="PS50931"/>
    </source>
</evidence>
<evidence type="ECO:0000256" key="4">
    <source>
        <dbReference type="ARBA" id="ARBA00023163"/>
    </source>
</evidence>
<dbReference type="InterPro" id="IPR058163">
    <property type="entry name" value="LysR-type_TF_proteobact-type"/>
</dbReference>
<reference evidence="6 7" key="1">
    <citation type="submission" date="2019-06" db="EMBL/GenBank/DDBJ databases">
        <title>Whole genome sequence for Cellvibrionaceae sp. R142.</title>
        <authorList>
            <person name="Wang G."/>
        </authorList>
    </citation>
    <scope>NUCLEOTIDE SEQUENCE [LARGE SCALE GENOMIC DNA]</scope>
    <source>
        <strain evidence="6 7">R142</strain>
    </source>
</reference>
<dbReference type="Gene3D" id="1.10.10.10">
    <property type="entry name" value="Winged helix-like DNA-binding domain superfamily/Winged helix DNA-binding domain"/>
    <property type="match status" value="1"/>
</dbReference>
<dbReference type="EMBL" id="VHSG01000019">
    <property type="protein sequence ID" value="TQV72617.1"/>
    <property type="molecule type" value="Genomic_DNA"/>
</dbReference>
<dbReference type="SUPFAM" id="SSF46785">
    <property type="entry name" value="Winged helix' DNA-binding domain"/>
    <property type="match status" value="1"/>
</dbReference>
<keyword evidence="4" id="KW-0804">Transcription</keyword>
<evidence type="ECO:0000313" key="7">
    <source>
        <dbReference type="Proteomes" id="UP000319732"/>
    </source>
</evidence>
<keyword evidence="7" id="KW-1185">Reference proteome</keyword>
<dbReference type="SUPFAM" id="SSF53850">
    <property type="entry name" value="Periplasmic binding protein-like II"/>
    <property type="match status" value="1"/>
</dbReference>
<dbReference type="Gene3D" id="3.40.190.10">
    <property type="entry name" value="Periplasmic binding protein-like II"/>
    <property type="match status" value="2"/>
</dbReference>
<accession>A0A545T5V1</accession>
<dbReference type="Pfam" id="PF00126">
    <property type="entry name" value="HTH_1"/>
    <property type="match status" value="1"/>
</dbReference>
<keyword evidence="2" id="KW-0805">Transcription regulation</keyword>
<dbReference type="OrthoDB" id="5721010at2"/>
<dbReference type="InterPro" id="IPR005119">
    <property type="entry name" value="LysR_subst-bd"/>
</dbReference>
<sequence>MNRYSAKALRVQQCSAQIAAVLASGSFSKAAELLGLHQSAVSHRVKALEAALGYRLFERTTRQLRPTRAGQLLGTAAAAALAEVTAILEQIEADREGAALRVSALASVTMKWLIPRLGPDSGCDLQISLYAQDQVVDLLGGEADVALRFSAEPPAGLYAQRLTHCWLRPVASPSYIETHRLNRQQPQLAGLHLLADRGDEVLTDQYGWQAWGAAHGFAPDSAASVTYFDRADLMLQAAIAGSGVALGRTLLVEDDIERGFLVYLGAELPVAFSYWIICTYETAETRSFQALARWLVQQAGSVAR</sequence>
<evidence type="ECO:0000256" key="1">
    <source>
        <dbReference type="ARBA" id="ARBA00009437"/>
    </source>
</evidence>
<dbReference type="AlphaFoldDB" id="A0A545T5V1"/>
<keyword evidence="3" id="KW-0238">DNA-binding</keyword>
<comment type="similarity">
    <text evidence="1">Belongs to the LysR transcriptional regulatory family.</text>
</comment>
<dbReference type="PROSITE" id="PS50931">
    <property type="entry name" value="HTH_LYSR"/>
    <property type="match status" value="1"/>
</dbReference>
<comment type="caution">
    <text evidence="6">The sequence shown here is derived from an EMBL/GenBank/DDBJ whole genome shotgun (WGS) entry which is preliminary data.</text>
</comment>
<dbReference type="PANTHER" id="PTHR30537:SF5">
    <property type="entry name" value="HTH-TYPE TRANSCRIPTIONAL ACTIVATOR TTDR-RELATED"/>
    <property type="match status" value="1"/>
</dbReference>
<dbReference type="GO" id="GO:0003700">
    <property type="term" value="F:DNA-binding transcription factor activity"/>
    <property type="evidence" value="ECO:0007669"/>
    <property type="project" value="InterPro"/>
</dbReference>
<dbReference type="InterPro" id="IPR036390">
    <property type="entry name" value="WH_DNA-bd_sf"/>
</dbReference>
<evidence type="ECO:0000256" key="3">
    <source>
        <dbReference type="ARBA" id="ARBA00023125"/>
    </source>
</evidence>
<organism evidence="6 7">
    <name type="scientific">Exilibacterium tricleocarpae</name>
    <dbReference type="NCBI Taxonomy" id="2591008"/>
    <lineage>
        <taxon>Bacteria</taxon>
        <taxon>Pseudomonadati</taxon>
        <taxon>Pseudomonadota</taxon>
        <taxon>Gammaproteobacteria</taxon>
        <taxon>Cellvibrionales</taxon>
        <taxon>Cellvibrionaceae</taxon>
        <taxon>Exilibacterium</taxon>
    </lineage>
</organism>
<dbReference type="FunFam" id="1.10.10.10:FF:000001">
    <property type="entry name" value="LysR family transcriptional regulator"/>
    <property type="match status" value="1"/>
</dbReference>
<dbReference type="PANTHER" id="PTHR30537">
    <property type="entry name" value="HTH-TYPE TRANSCRIPTIONAL REGULATOR"/>
    <property type="match status" value="1"/>
</dbReference>
<dbReference type="CDD" id="cd08432">
    <property type="entry name" value="PBP2_GcdR_TrpI_HvrB_AmpR_like"/>
    <property type="match status" value="1"/>
</dbReference>
<proteinExistence type="inferred from homology"/>
<dbReference type="InterPro" id="IPR036388">
    <property type="entry name" value="WH-like_DNA-bd_sf"/>
</dbReference>
<dbReference type="RefSeq" id="WP_142928347.1">
    <property type="nucleotide sequence ID" value="NZ_ML660098.1"/>
</dbReference>
<evidence type="ECO:0000313" key="6">
    <source>
        <dbReference type="EMBL" id="TQV72617.1"/>
    </source>
</evidence>
<protein>
    <submittedName>
        <fullName evidence="6">LysR family transcriptional regulator</fullName>
    </submittedName>
</protein>
<feature type="domain" description="HTH lysR-type" evidence="5">
    <location>
        <begin position="20"/>
        <end position="67"/>
    </location>
</feature>
<dbReference type="GO" id="GO:0003677">
    <property type="term" value="F:DNA binding"/>
    <property type="evidence" value="ECO:0007669"/>
    <property type="project" value="UniProtKB-KW"/>
</dbReference>